<dbReference type="GO" id="GO:0005737">
    <property type="term" value="C:cytoplasm"/>
    <property type="evidence" value="ECO:0007669"/>
    <property type="project" value="TreeGrafter"/>
</dbReference>
<dbReference type="InterPro" id="IPR029510">
    <property type="entry name" value="Ald_DH_CS_GLU"/>
</dbReference>
<evidence type="ECO:0000259" key="4">
    <source>
        <dbReference type="Pfam" id="PF00171"/>
    </source>
</evidence>
<comment type="similarity">
    <text evidence="3">Belongs to the aldehyde dehydrogenase family.</text>
</comment>
<dbReference type="RefSeq" id="XP_035325098.1">
    <property type="nucleotide sequence ID" value="XM_035462168.1"/>
</dbReference>
<proteinExistence type="inferred from homology"/>
<evidence type="ECO:0000256" key="3">
    <source>
        <dbReference type="RuleBase" id="RU003345"/>
    </source>
</evidence>
<protein>
    <submittedName>
        <fullName evidence="5">Succinate-semialdehyde dehydrogenase / glutarate-semialdehyde dehydrogenase</fullName>
    </submittedName>
</protein>
<name>A0A9P4Z2S8_9HYPO</name>
<dbReference type="EMBL" id="JAANYQ010000001">
    <property type="protein sequence ID" value="KAF4126446.1"/>
    <property type="molecule type" value="Genomic_DNA"/>
</dbReference>
<keyword evidence="1 3" id="KW-0560">Oxidoreductase</keyword>
<dbReference type="GeneID" id="55966412"/>
<dbReference type="InterPro" id="IPR016163">
    <property type="entry name" value="Ald_DH_C"/>
</dbReference>
<organism evidence="5 6">
    <name type="scientific">Geosmithia morbida</name>
    <dbReference type="NCBI Taxonomy" id="1094350"/>
    <lineage>
        <taxon>Eukaryota</taxon>
        <taxon>Fungi</taxon>
        <taxon>Dikarya</taxon>
        <taxon>Ascomycota</taxon>
        <taxon>Pezizomycotina</taxon>
        <taxon>Sordariomycetes</taxon>
        <taxon>Hypocreomycetidae</taxon>
        <taxon>Hypocreales</taxon>
        <taxon>Bionectriaceae</taxon>
        <taxon>Geosmithia</taxon>
    </lineage>
</organism>
<feature type="active site" evidence="2">
    <location>
        <position position="74"/>
    </location>
</feature>
<accession>A0A9P4Z2S8</accession>
<feature type="domain" description="Aldehyde dehydrogenase" evidence="4">
    <location>
        <begin position="153"/>
        <end position="233"/>
    </location>
</feature>
<dbReference type="AlphaFoldDB" id="A0A9P4Z2S8"/>
<keyword evidence="6" id="KW-1185">Reference proteome</keyword>
<comment type="caution">
    <text evidence="5">The sequence shown here is derived from an EMBL/GenBank/DDBJ whole genome shotgun (WGS) entry which is preliminary data.</text>
</comment>
<evidence type="ECO:0000313" key="6">
    <source>
        <dbReference type="Proteomes" id="UP000749293"/>
    </source>
</evidence>
<feature type="domain" description="Aldehyde dehydrogenase" evidence="4">
    <location>
        <begin position="23"/>
        <end position="148"/>
    </location>
</feature>
<feature type="non-terminal residue" evidence="5">
    <location>
        <position position="238"/>
    </location>
</feature>
<dbReference type="GO" id="GO:0009450">
    <property type="term" value="P:gamma-aminobutyric acid catabolic process"/>
    <property type="evidence" value="ECO:0007669"/>
    <property type="project" value="TreeGrafter"/>
</dbReference>
<dbReference type="OrthoDB" id="310895at2759"/>
<dbReference type="Gene3D" id="3.40.605.10">
    <property type="entry name" value="Aldehyde Dehydrogenase, Chain A, domain 1"/>
    <property type="match status" value="2"/>
</dbReference>
<dbReference type="InterPro" id="IPR015590">
    <property type="entry name" value="Aldehyde_DH_dom"/>
</dbReference>
<dbReference type="PANTHER" id="PTHR43353">
    <property type="entry name" value="SUCCINATE-SEMIALDEHYDE DEHYDROGENASE, MITOCHONDRIAL"/>
    <property type="match status" value="1"/>
</dbReference>
<dbReference type="Gene3D" id="3.40.309.10">
    <property type="entry name" value="Aldehyde Dehydrogenase, Chain A, domain 2"/>
    <property type="match status" value="2"/>
</dbReference>
<reference evidence="5" key="1">
    <citation type="submission" date="2020-03" db="EMBL/GenBank/DDBJ databases">
        <title>Site-based positive gene gene selection in Geosmithia morbida across the United States reveals a broad range of putative effectors and factors for local host and environmental adapation.</title>
        <authorList>
            <person name="Onufrak A."/>
            <person name="Murdoch R.W."/>
            <person name="Gazis R."/>
            <person name="Huff M."/>
            <person name="Staton M."/>
            <person name="Klingeman W."/>
            <person name="Hadziabdic D."/>
        </authorList>
    </citation>
    <scope>NUCLEOTIDE SEQUENCE</scope>
    <source>
        <strain evidence="5">1262</strain>
    </source>
</reference>
<dbReference type="InterPro" id="IPR016162">
    <property type="entry name" value="Ald_DH_N"/>
</dbReference>
<dbReference type="Pfam" id="PF00171">
    <property type="entry name" value="Aldedh"/>
    <property type="match status" value="2"/>
</dbReference>
<evidence type="ECO:0000313" key="5">
    <source>
        <dbReference type="EMBL" id="KAF4126446.1"/>
    </source>
</evidence>
<dbReference type="GO" id="GO:0004777">
    <property type="term" value="F:succinate-semialdehyde dehydrogenase (NAD+) activity"/>
    <property type="evidence" value="ECO:0007669"/>
    <property type="project" value="TreeGrafter"/>
</dbReference>
<gene>
    <name evidence="5" type="ORF">GMORB2_0182</name>
</gene>
<dbReference type="Proteomes" id="UP000749293">
    <property type="component" value="Unassembled WGS sequence"/>
</dbReference>
<dbReference type="InterPro" id="IPR016161">
    <property type="entry name" value="Ald_DH/histidinol_DH"/>
</dbReference>
<dbReference type="PANTHER" id="PTHR43353:SF5">
    <property type="entry name" value="SUCCINATE-SEMIALDEHYDE DEHYDROGENASE, MITOCHONDRIAL"/>
    <property type="match status" value="1"/>
</dbReference>
<dbReference type="InterPro" id="IPR050740">
    <property type="entry name" value="Aldehyde_DH_Superfamily"/>
</dbReference>
<dbReference type="SUPFAM" id="SSF53720">
    <property type="entry name" value="ALDH-like"/>
    <property type="match status" value="1"/>
</dbReference>
<evidence type="ECO:0000256" key="2">
    <source>
        <dbReference type="PROSITE-ProRule" id="PRU10007"/>
    </source>
</evidence>
<sequence>PNCTAAACERRRTSGRHTTLVGFLQADVPDGVMNIATALDKTPEIGQISFTGSTRVGRILIKRSSDAVEKLSLELGGNAPFIVFDDADVDLAVQSVVASKFKVTGQTCICWNRVYVQKPLHDEFVAKLVAAVNAFRVGNAVDSSITHGRNRLDDIFVPLEAVQSFETEEEVVDSANQCDVGLASYVFSEQARRIALVVEKLHSGMVAVNTDVVSDSAAPFGGTKQSVLGRGGSQVRHG</sequence>
<dbReference type="PROSITE" id="PS00687">
    <property type="entry name" value="ALDEHYDE_DEHYDR_GLU"/>
    <property type="match status" value="1"/>
</dbReference>
<evidence type="ECO:0000256" key="1">
    <source>
        <dbReference type="ARBA" id="ARBA00023002"/>
    </source>
</evidence>